<name>A0A165GPW8_XYLHT</name>
<feature type="region of interest" description="Disordered" evidence="1">
    <location>
        <begin position="124"/>
        <end position="182"/>
    </location>
</feature>
<dbReference type="AlphaFoldDB" id="A0A165GPW8"/>
<evidence type="ECO:0000256" key="1">
    <source>
        <dbReference type="SAM" id="MobiDB-lite"/>
    </source>
</evidence>
<reference evidence="2 3" key="1">
    <citation type="journal article" date="2016" name="Fungal Biol.">
        <title>The genome of Xylona heveae provides a window into fungal endophytism.</title>
        <authorList>
            <person name="Gazis R."/>
            <person name="Kuo A."/>
            <person name="Riley R."/>
            <person name="LaButti K."/>
            <person name="Lipzen A."/>
            <person name="Lin J."/>
            <person name="Amirebrahimi M."/>
            <person name="Hesse C.N."/>
            <person name="Spatafora J.W."/>
            <person name="Henrissat B."/>
            <person name="Hainaut M."/>
            <person name="Grigoriev I.V."/>
            <person name="Hibbett D.S."/>
        </authorList>
    </citation>
    <scope>NUCLEOTIDE SEQUENCE [LARGE SCALE GENOMIC DNA]</scope>
    <source>
        <strain evidence="2 3">TC161</strain>
    </source>
</reference>
<accession>A0A165GPW8</accession>
<dbReference type="InParanoid" id="A0A165GPW8"/>
<gene>
    <name evidence="2" type="ORF">L228DRAFT_268914</name>
</gene>
<evidence type="ECO:0000313" key="3">
    <source>
        <dbReference type="Proteomes" id="UP000076632"/>
    </source>
</evidence>
<dbReference type="GeneID" id="28900348"/>
<organism evidence="2 3">
    <name type="scientific">Xylona heveae (strain CBS 132557 / TC161)</name>
    <dbReference type="NCBI Taxonomy" id="1328760"/>
    <lineage>
        <taxon>Eukaryota</taxon>
        <taxon>Fungi</taxon>
        <taxon>Dikarya</taxon>
        <taxon>Ascomycota</taxon>
        <taxon>Pezizomycotina</taxon>
        <taxon>Xylonomycetes</taxon>
        <taxon>Xylonales</taxon>
        <taxon>Xylonaceae</taxon>
        <taxon>Xylona</taxon>
    </lineage>
</organism>
<dbReference type="RefSeq" id="XP_018188005.1">
    <property type="nucleotide sequence ID" value="XM_018335211.1"/>
</dbReference>
<evidence type="ECO:0000313" key="2">
    <source>
        <dbReference type="EMBL" id="KZF22450.1"/>
    </source>
</evidence>
<feature type="compositionally biased region" description="Basic and acidic residues" evidence="1">
    <location>
        <begin position="124"/>
        <end position="133"/>
    </location>
</feature>
<proteinExistence type="predicted"/>
<dbReference type="Proteomes" id="UP000076632">
    <property type="component" value="Unassembled WGS sequence"/>
</dbReference>
<dbReference type="EMBL" id="KV407459">
    <property type="protein sequence ID" value="KZF22450.1"/>
    <property type="molecule type" value="Genomic_DNA"/>
</dbReference>
<sequence>MPCLAAATAGDMMEMFVGRGEDLAETICGQRRRNPEGSAWWADYSPGAFLKPPVTPPICQKSKQEATTVSSSCRYESQAMPLGNSDAVQRAIRVRPPKPRAKLYAFQRVEPGHQIMLLPTIMADHEPRPDHQPRPAHSTASTDDGTWRQKRRKQNSDGTIPPNAGMKKERMRSPPILLPMELLIQDSLADHLPDPPRPK</sequence>
<protein>
    <submittedName>
        <fullName evidence="2">Uncharacterized protein</fullName>
    </submittedName>
</protein>
<keyword evidence="3" id="KW-1185">Reference proteome</keyword>